<feature type="region of interest" description="Disordered" evidence="1">
    <location>
        <begin position="236"/>
        <end position="279"/>
    </location>
</feature>
<evidence type="ECO:0000313" key="3">
    <source>
        <dbReference type="Proteomes" id="UP001459277"/>
    </source>
</evidence>
<keyword evidence="3" id="KW-1185">Reference proteome</keyword>
<organism evidence="2 3">
    <name type="scientific">Lithocarpus litseifolius</name>
    <dbReference type="NCBI Taxonomy" id="425828"/>
    <lineage>
        <taxon>Eukaryota</taxon>
        <taxon>Viridiplantae</taxon>
        <taxon>Streptophyta</taxon>
        <taxon>Embryophyta</taxon>
        <taxon>Tracheophyta</taxon>
        <taxon>Spermatophyta</taxon>
        <taxon>Magnoliopsida</taxon>
        <taxon>eudicotyledons</taxon>
        <taxon>Gunneridae</taxon>
        <taxon>Pentapetalae</taxon>
        <taxon>rosids</taxon>
        <taxon>fabids</taxon>
        <taxon>Fagales</taxon>
        <taxon>Fagaceae</taxon>
        <taxon>Lithocarpus</taxon>
    </lineage>
</organism>
<evidence type="ECO:0000313" key="2">
    <source>
        <dbReference type="EMBL" id="KAL0009566.1"/>
    </source>
</evidence>
<accession>A0AAW2DGJ4</accession>
<dbReference type="Proteomes" id="UP001459277">
    <property type="component" value="Unassembled WGS sequence"/>
</dbReference>
<feature type="compositionally biased region" description="Polar residues" evidence="1">
    <location>
        <begin position="31"/>
        <end position="45"/>
    </location>
</feature>
<comment type="caution">
    <text evidence="2">The sequence shown here is derived from an EMBL/GenBank/DDBJ whole genome shotgun (WGS) entry which is preliminary data.</text>
</comment>
<proteinExistence type="predicted"/>
<feature type="region of interest" description="Disordered" evidence="1">
    <location>
        <begin position="149"/>
        <end position="193"/>
    </location>
</feature>
<feature type="compositionally biased region" description="Polar residues" evidence="1">
    <location>
        <begin position="109"/>
        <end position="123"/>
    </location>
</feature>
<gene>
    <name evidence="2" type="ORF">SO802_011068</name>
</gene>
<sequence>MMAVVEGRDFGVVDSGNDDRVILSKSETHGDFNNGSKSECFTTENTPKKPRTQRLASPKPDTNVNGETPGILSKSETQGDFNNGSKSEIFRTENTPKKPRTQRLASPKPDTNANGETPVNLSNNESLIKGKVPITKAIKKLRFILNGKELKSPAKRTHTSVSKNNEKPQPPKRRRRTKLHVPPSPPDLPEDIGNHIREMHRTQEVFVIQKSLYESDVKRDKKKVADKDLCMALVVVDRRGSRSSGSSNDREGGNNSSRGSEGIDSNGSSRDARINSIVS</sequence>
<feature type="compositionally biased region" description="Polar residues" evidence="1">
    <location>
        <begin position="74"/>
        <end position="86"/>
    </location>
</feature>
<reference evidence="2 3" key="1">
    <citation type="submission" date="2024-01" db="EMBL/GenBank/DDBJ databases">
        <title>A telomere-to-telomere, gap-free genome of sweet tea (Lithocarpus litseifolius).</title>
        <authorList>
            <person name="Zhou J."/>
        </authorList>
    </citation>
    <scope>NUCLEOTIDE SEQUENCE [LARGE SCALE GENOMIC DNA]</scope>
    <source>
        <strain evidence="2">Zhou-2022a</strain>
        <tissue evidence="2">Leaf</tissue>
    </source>
</reference>
<feature type="compositionally biased region" description="Basic residues" evidence="1">
    <location>
        <begin position="170"/>
        <end position="179"/>
    </location>
</feature>
<dbReference type="AlphaFoldDB" id="A0AAW2DGJ4"/>
<feature type="compositionally biased region" description="Low complexity" evidence="1">
    <location>
        <begin position="242"/>
        <end position="262"/>
    </location>
</feature>
<feature type="region of interest" description="Disordered" evidence="1">
    <location>
        <begin position="24"/>
        <end position="123"/>
    </location>
</feature>
<evidence type="ECO:0000256" key="1">
    <source>
        <dbReference type="SAM" id="MobiDB-lite"/>
    </source>
</evidence>
<dbReference type="EMBL" id="JAZDWU010000003">
    <property type="protein sequence ID" value="KAL0009566.1"/>
    <property type="molecule type" value="Genomic_DNA"/>
</dbReference>
<name>A0AAW2DGJ4_9ROSI</name>
<protein>
    <submittedName>
        <fullName evidence="2">Uncharacterized protein</fullName>
    </submittedName>
</protein>